<keyword evidence="16" id="KW-1185">Reference proteome</keyword>
<evidence type="ECO:0000256" key="9">
    <source>
        <dbReference type="ARBA" id="ARBA00023163"/>
    </source>
</evidence>
<dbReference type="GO" id="GO:0003723">
    <property type="term" value="F:RNA binding"/>
    <property type="evidence" value="ECO:0007669"/>
    <property type="project" value="UniProtKB-UniRule"/>
</dbReference>
<dbReference type="Proteomes" id="UP000274131">
    <property type="component" value="Unassembled WGS sequence"/>
</dbReference>
<evidence type="ECO:0000256" key="6">
    <source>
        <dbReference type="ARBA" id="ARBA00022491"/>
    </source>
</evidence>
<keyword evidence="10" id="KW-0539">Nucleus</keyword>
<feature type="compositionally biased region" description="Polar residues" evidence="13">
    <location>
        <begin position="318"/>
        <end position="328"/>
    </location>
</feature>
<keyword evidence="6" id="KW-0678">Repressor</keyword>
<dbReference type="WBParaSite" id="EVEC_0000851201-mRNA-1">
    <property type="protein sequence ID" value="EVEC_0000851201-mRNA-1"/>
    <property type="gene ID" value="EVEC_0000851201"/>
</dbReference>
<dbReference type="PANTHER" id="PTHR17250">
    <property type="entry name" value="NEGATIVE ELONGATION FACTOR E"/>
    <property type="match status" value="1"/>
</dbReference>
<keyword evidence="7 11" id="KW-0694">RNA-binding</keyword>
<dbReference type="Gene3D" id="3.30.70.330">
    <property type="match status" value="1"/>
</dbReference>
<organism evidence="17">
    <name type="scientific">Enterobius vermicularis</name>
    <name type="common">Human pinworm</name>
    <dbReference type="NCBI Taxonomy" id="51028"/>
    <lineage>
        <taxon>Eukaryota</taxon>
        <taxon>Metazoa</taxon>
        <taxon>Ecdysozoa</taxon>
        <taxon>Nematoda</taxon>
        <taxon>Chromadorea</taxon>
        <taxon>Rhabditida</taxon>
        <taxon>Spirurina</taxon>
        <taxon>Oxyuridomorpha</taxon>
        <taxon>Oxyuroidea</taxon>
        <taxon>Oxyuridae</taxon>
        <taxon>Enterobius</taxon>
    </lineage>
</organism>
<keyword evidence="12" id="KW-0175">Coiled coil</keyword>
<dbReference type="AlphaFoldDB" id="A0A0N4VD43"/>
<dbReference type="SMART" id="SM00360">
    <property type="entry name" value="RRM"/>
    <property type="match status" value="1"/>
</dbReference>
<dbReference type="SUPFAM" id="SSF54928">
    <property type="entry name" value="RNA-binding domain, RBD"/>
    <property type="match status" value="1"/>
</dbReference>
<feature type="region of interest" description="Disordered" evidence="13">
    <location>
        <begin position="226"/>
        <end position="328"/>
    </location>
</feature>
<sequence length="328" mass="37308">MREAMVNFPTSLSNEEKHLKEMFEKLKAVRKLIAAANRSSATVVSAEAAKAERKNAKRSIQQAEEATEEVKRKVMSGAINLKKANEKSTFKRSKVLEKRRGNSSGNEMLSPTSTLFLSSSYSQDSHDQSKINRVTVEKLKHDNFYREEIVLYIHGPTLYVRGYDLQSESLHKAFEKYGRITRLFVEERRKSAFITLANAEQAEEAIKEMDGNMVNGITLRVSFARRQNQTGQPRNLPVLFPRHRSAGGSDYVPSERNSGFRSPRKNRPNDLEPHQSQMSPPGMRKTSSVQMAWNQATERTSSTKRRNDSRTLMDYSDDSSLTTNDPEP</sequence>
<dbReference type="Pfam" id="PF00076">
    <property type="entry name" value="RRM_1"/>
    <property type="match status" value="1"/>
</dbReference>
<evidence type="ECO:0000256" key="5">
    <source>
        <dbReference type="ARBA" id="ARBA00022454"/>
    </source>
</evidence>
<reference evidence="17" key="1">
    <citation type="submission" date="2017-02" db="UniProtKB">
        <authorList>
            <consortium name="WormBaseParasite"/>
        </authorList>
    </citation>
    <scope>IDENTIFICATION</scope>
</reference>
<evidence type="ECO:0000256" key="2">
    <source>
        <dbReference type="ARBA" id="ARBA00004286"/>
    </source>
</evidence>
<evidence type="ECO:0000259" key="14">
    <source>
        <dbReference type="PROSITE" id="PS50102"/>
    </source>
</evidence>
<accession>A0A0N4VD43</accession>
<gene>
    <name evidence="15" type="ORF">EVEC_LOCUS7996</name>
</gene>
<evidence type="ECO:0000256" key="4">
    <source>
        <dbReference type="ARBA" id="ARBA00014464"/>
    </source>
</evidence>
<dbReference type="PANTHER" id="PTHR17250:SF0">
    <property type="entry name" value="NEGATIVE ELONGATION FACTOR E"/>
    <property type="match status" value="1"/>
</dbReference>
<dbReference type="InterPro" id="IPR033102">
    <property type="entry name" value="NELFE"/>
</dbReference>
<dbReference type="STRING" id="51028.A0A0N4VD43"/>
<proteinExistence type="inferred from homology"/>
<evidence type="ECO:0000313" key="17">
    <source>
        <dbReference type="WBParaSite" id="EVEC_0000851201-mRNA-1"/>
    </source>
</evidence>
<evidence type="ECO:0000313" key="16">
    <source>
        <dbReference type="Proteomes" id="UP000274131"/>
    </source>
</evidence>
<feature type="domain" description="RRM" evidence="14">
    <location>
        <begin position="156"/>
        <end position="226"/>
    </location>
</feature>
<dbReference type="GO" id="GO:0034244">
    <property type="term" value="P:negative regulation of transcription elongation by RNA polymerase II"/>
    <property type="evidence" value="ECO:0007669"/>
    <property type="project" value="TreeGrafter"/>
</dbReference>
<feature type="compositionally biased region" description="Polar residues" evidence="13">
    <location>
        <begin position="274"/>
        <end position="300"/>
    </location>
</feature>
<evidence type="ECO:0000256" key="12">
    <source>
        <dbReference type="SAM" id="Coils"/>
    </source>
</evidence>
<keyword evidence="8" id="KW-0805">Transcription regulation</keyword>
<evidence type="ECO:0000256" key="13">
    <source>
        <dbReference type="SAM" id="MobiDB-lite"/>
    </source>
</evidence>
<name>A0A0N4VD43_ENTVE</name>
<dbReference type="EMBL" id="UXUI01009205">
    <property type="protein sequence ID" value="VDD93245.1"/>
    <property type="molecule type" value="Genomic_DNA"/>
</dbReference>
<dbReference type="InterPro" id="IPR012677">
    <property type="entry name" value="Nucleotide-bd_a/b_plait_sf"/>
</dbReference>
<comment type="subcellular location">
    <subcellularLocation>
        <location evidence="2">Chromosome</location>
    </subcellularLocation>
    <subcellularLocation>
        <location evidence="1">Nucleus</location>
    </subcellularLocation>
</comment>
<dbReference type="GO" id="GO:0032021">
    <property type="term" value="C:NELF complex"/>
    <property type="evidence" value="ECO:0007669"/>
    <property type="project" value="InterPro"/>
</dbReference>
<evidence type="ECO:0000313" key="15">
    <source>
        <dbReference type="EMBL" id="VDD93245.1"/>
    </source>
</evidence>
<keyword evidence="5" id="KW-0158">Chromosome</keyword>
<evidence type="ECO:0000256" key="10">
    <source>
        <dbReference type="ARBA" id="ARBA00023242"/>
    </source>
</evidence>
<evidence type="ECO:0000256" key="3">
    <source>
        <dbReference type="ARBA" id="ARBA00006120"/>
    </source>
</evidence>
<keyword evidence="9" id="KW-0804">Transcription</keyword>
<dbReference type="InterPro" id="IPR035979">
    <property type="entry name" value="RBD_domain_sf"/>
</dbReference>
<protein>
    <recommendedName>
        <fullName evidence="4">Negative elongation factor E</fullName>
    </recommendedName>
</protein>
<feature type="coiled-coil region" evidence="12">
    <location>
        <begin position="46"/>
        <end position="73"/>
    </location>
</feature>
<evidence type="ECO:0000256" key="11">
    <source>
        <dbReference type="PROSITE-ProRule" id="PRU00176"/>
    </source>
</evidence>
<dbReference type="InterPro" id="IPR000504">
    <property type="entry name" value="RRM_dom"/>
</dbReference>
<evidence type="ECO:0000256" key="1">
    <source>
        <dbReference type="ARBA" id="ARBA00004123"/>
    </source>
</evidence>
<comment type="similarity">
    <text evidence="3">Belongs to the RRM NELF-E family.</text>
</comment>
<dbReference type="GO" id="GO:0005694">
    <property type="term" value="C:chromosome"/>
    <property type="evidence" value="ECO:0007669"/>
    <property type="project" value="UniProtKB-SubCell"/>
</dbReference>
<reference evidence="15 16" key="2">
    <citation type="submission" date="2018-10" db="EMBL/GenBank/DDBJ databases">
        <authorList>
            <consortium name="Pathogen Informatics"/>
        </authorList>
    </citation>
    <scope>NUCLEOTIDE SEQUENCE [LARGE SCALE GENOMIC DNA]</scope>
</reference>
<dbReference type="PROSITE" id="PS50102">
    <property type="entry name" value="RRM"/>
    <property type="match status" value="1"/>
</dbReference>
<dbReference type="OrthoDB" id="378874at2759"/>
<evidence type="ECO:0000256" key="8">
    <source>
        <dbReference type="ARBA" id="ARBA00023015"/>
    </source>
</evidence>
<evidence type="ECO:0000256" key="7">
    <source>
        <dbReference type="ARBA" id="ARBA00022884"/>
    </source>
</evidence>